<protein>
    <submittedName>
        <fullName evidence="4">Ankyrin repeat domain-containing protein 39</fullName>
    </submittedName>
</protein>
<dbReference type="SMART" id="SM00248">
    <property type="entry name" value="ANK"/>
    <property type="match status" value="3"/>
</dbReference>
<dbReference type="Gene3D" id="1.25.40.20">
    <property type="entry name" value="Ankyrin repeat-containing domain"/>
    <property type="match status" value="2"/>
</dbReference>
<dbReference type="PROSITE" id="PS50088">
    <property type="entry name" value="ANK_REPEAT"/>
    <property type="match status" value="3"/>
</dbReference>
<dbReference type="Proteomes" id="UP000027135">
    <property type="component" value="Unassembled WGS sequence"/>
</dbReference>
<keyword evidence="5" id="KW-1185">Reference proteome</keyword>
<feature type="repeat" description="ANK" evidence="3">
    <location>
        <begin position="172"/>
        <end position="204"/>
    </location>
</feature>
<organism evidence="4 5">
    <name type="scientific">Zootermopsis nevadensis</name>
    <name type="common">Dampwood termite</name>
    <dbReference type="NCBI Taxonomy" id="136037"/>
    <lineage>
        <taxon>Eukaryota</taxon>
        <taxon>Metazoa</taxon>
        <taxon>Ecdysozoa</taxon>
        <taxon>Arthropoda</taxon>
        <taxon>Hexapoda</taxon>
        <taxon>Insecta</taxon>
        <taxon>Pterygota</taxon>
        <taxon>Neoptera</taxon>
        <taxon>Polyneoptera</taxon>
        <taxon>Dictyoptera</taxon>
        <taxon>Blattodea</taxon>
        <taxon>Blattoidea</taxon>
        <taxon>Termitoidae</taxon>
        <taxon>Termopsidae</taxon>
        <taxon>Zootermopsis</taxon>
    </lineage>
</organism>
<dbReference type="eggNOG" id="KOG0504">
    <property type="taxonomic scope" value="Eukaryota"/>
</dbReference>
<evidence type="ECO:0000256" key="2">
    <source>
        <dbReference type="ARBA" id="ARBA00023043"/>
    </source>
</evidence>
<feature type="repeat" description="ANK" evidence="3">
    <location>
        <begin position="205"/>
        <end position="226"/>
    </location>
</feature>
<dbReference type="OMA" id="RDECDYT"/>
<gene>
    <name evidence="4" type="ORF">L798_01818</name>
</gene>
<dbReference type="PANTHER" id="PTHR24171:SF9">
    <property type="entry name" value="ANKYRIN REPEAT DOMAIN-CONTAINING PROTEIN 39"/>
    <property type="match status" value="1"/>
</dbReference>
<dbReference type="Pfam" id="PF12796">
    <property type="entry name" value="Ank_2"/>
    <property type="match status" value="1"/>
</dbReference>
<name>A0A067REN0_ZOONE</name>
<dbReference type="SUPFAM" id="SSF48403">
    <property type="entry name" value="Ankyrin repeat"/>
    <property type="match status" value="1"/>
</dbReference>
<evidence type="ECO:0000256" key="1">
    <source>
        <dbReference type="ARBA" id="ARBA00022737"/>
    </source>
</evidence>
<dbReference type="InterPro" id="IPR036717">
    <property type="entry name" value="GFRP_sf"/>
</dbReference>
<evidence type="ECO:0000313" key="4">
    <source>
        <dbReference type="EMBL" id="KDR22212.1"/>
    </source>
</evidence>
<dbReference type="Gene3D" id="3.30.1410.10">
    <property type="entry name" value="GTP cyclohydrolase I feedback regulatory protein GFRP"/>
    <property type="match status" value="1"/>
</dbReference>
<dbReference type="InParanoid" id="A0A067REN0"/>
<accession>A0A067REN0</accession>
<proteinExistence type="predicted"/>
<keyword evidence="1" id="KW-0677">Repeat</keyword>
<evidence type="ECO:0000313" key="5">
    <source>
        <dbReference type="Proteomes" id="UP000027135"/>
    </source>
</evidence>
<dbReference type="AlphaFoldDB" id="A0A067REN0"/>
<dbReference type="STRING" id="136037.A0A067REN0"/>
<dbReference type="EMBL" id="KK852514">
    <property type="protein sequence ID" value="KDR22212.1"/>
    <property type="molecule type" value="Genomic_DNA"/>
</dbReference>
<reference evidence="4 5" key="1">
    <citation type="journal article" date="2014" name="Nat. Commun.">
        <title>Molecular traces of alternative social organization in a termite genome.</title>
        <authorList>
            <person name="Terrapon N."/>
            <person name="Li C."/>
            <person name="Robertson H.M."/>
            <person name="Ji L."/>
            <person name="Meng X."/>
            <person name="Booth W."/>
            <person name="Chen Z."/>
            <person name="Childers C.P."/>
            <person name="Glastad K.M."/>
            <person name="Gokhale K."/>
            <person name="Gowin J."/>
            <person name="Gronenberg W."/>
            <person name="Hermansen R.A."/>
            <person name="Hu H."/>
            <person name="Hunt B.G."/>
            <person name="Huylmans A.K."/>
            <person name="Khalil S.M."/>
            <person name="Mitchell R.D."/>
            <person name="Munoz-Torres M.C."/>
            <person name="Mustard J.A."/>
            <person name="Pan H."/>
            <person name="Reese J.T."/>
            <person name="Scharf M.E."/>
            <person name="Sun F."/>
            <person name="Vogel H."/>
            <person name="Xiao J."/>
            <person name="Yang W."/>
            <person name="Yang Z."/>
            <person name="Yang Z."/>
            <person name="Zhou J."/>
            <person name="Zhu J."/>
            <person name="Brent C.S."/>
            <person name="Elsik C.G."/>
            <person name="Goodisman M.A."/>
            <person name="Liberles D.A."/>
            <person name="Roe R.M."/>
            <person name="Vargo E.L."/>
            <person name="Vilcinskas A."/>
            <person name="Wang J."/>
            <person name="Bornberg-Bauer E."/>
            <person name="Korb J."/>
            <person name="Zhang G."/>
            <person name="Liebig J."/>
        </authorList>
    </citation>
    <scope>NUCLEOTIDE SEQUENCE [LARGE SCALE GENOMIC DNA]</scope>
    <source>
        <tissue evidence="4">Whole organism</tissue>
    </source>
</reference>
<dbReference type="PROSITE" id="PS50297">
    <property type="entry name" value="ANK_REP_REGION"/>
    <property type="match status" value="3"/>
</dbReference>
<sequence>MNTSVPTYYYLAVKGSLHANDCSVFGLIPAEVQALSRRYPSSIEVINGMTIKGPPIQVINTLSELGYKVICTTGEAEVVWTLQREFHGHCSVSTSSLCQTLDELDFERGIWYAAQHDDLERVQKLLRQGVSPDIKDTAGYCALHYAARAGHDRICHCLLAAGATWDAVTRAGQATALHRAASAGHNSIVTLLLKTGSNSGLRDADGKTALHRAVEQVHVSTVKILL</sequence>
<feature type="non-terminal residue" evidence="4">
    <location>
        <position position="226"/>
    </location>
</feature>
<dbReference type="InterPro" id="IPR002110">
    <property type="entry name" value="Ankyrin_rpt"/>
</dbReference>
<dbReference type="GO" id="GO:0009890">
    <property type="term" value="P:negative regulation of biosynthetic process"/>
    <property type="evidence" value="ECO:0007669"/>
    <property type="project" value="InterPro"/>
</dbReference>
<feature type="repeat" description="ANK" evidence="3">
    <location>
        <begin position="138"/>
        <end position="170"/>
    </location>
</feature>
<dbReference type="InterPro" id="IPR036770">
    <property type="entry name" value="Ankyrin_rpt-contain_sf"/>
</dbReference>
<keyword evidence="2 3" id="KW-0040">ANK repeat</keyword>
<dbReference type="PANTHER" id="PTHR24171">
    <property type="entry name" value="ANKYRIN REPEAT DOMAIN-CONTAINING PROTEIN 39-RELATED"/>
    <property type="match status" value="1"/>
</dbReference>
<evidence type="ECO:0000256" key="3">
    <source>
        <dbReference type="PROSITE-ProRule" id="PRU00023"/>
    </source>
</evidence>